<feature type="signal peptide" evidence="3">
    <location>
        <begin position="1"/>
        <end position="20"/>
    </location>
</feature>
<dbReference type="Pfam" id="PF00326">
    <property type="entry name" value="Peptidase_S9"/>
    <property type="match status" value="1"/>
</dbReference>
<feature type="chain" id="PRO_5046796172" evidence="3">
    <location>
        <begin position="21"/>
        <end position="723"/>
    </location>
</feature>
<evidence type="ECO:0000256" key="3">
    <source>
        <dbReference type="SAM" id="SignalP"/>
    </source>
</evidence>
<reference evidence="6 7" key="1">
    <citation type="submission" date="2020-02" db="EMBL/GenBank/DDBJ databases">
        <authorList>
            <person name="Chen W.-M."/>
        </authorList>
    </citation>
    <scope>NUCLEOTIDE SEQUENCE [LARGE SCALE GENOMIC DNA]</scope>
    <source>
        <strain evidence="6 7">KDG-16</strain>
    </source>
</reference>
<dbReference type="SUPFAM" id="SSF82171">
    <property type="entry name" value="DPP6 N-terminal domain-like"/>
    <property type="match status" value="1"/>
</dbReference>
<gene>
    <name evidence="6" type="ORF">G4D72_00170</name>
</gene>
<keyword evidence="1" id="KW-0645">Protease</keyword>
<evidence type="ECO:0000313" key="7">
    <source>
        <dbReference type="Proteomes" id="UP000800984"/>
    </source>
</evidence>
<evidence type="ECO:0000256" key="2">
    <source>
        <dbReference type="ARBA" id="ARBA00022801"/>
    </source>
</evidence>
<dbReference type="Gene3D" id="2.140.10.30">
    <property type="entry name" value="Dipeptidylpeptidase IV, N-terminal domain"/>
    <property type="match status" value="1"/>
</dbReference>
<feature type="domain" description="Peptidase S9 prolyl oligopeptidase catalytic" evidence="4">
    <location>
        <begin position="529"/>
        <end position="723"/>
    </location>
</feature>
<dbReference type="RefSeq" id="WP_166075557.1">
    <property type="nucleotide sequence ID" value="NZ_JAAJBT010000001.1"/>
</dbReference>
<dbReference type="Proteomes" id="UP000800984">
    <property type="component" value="Unassembled WGS sequence"/>
</dbReference>
<evidence type="ECO:0000259" key="4">
    <source>
        <dbReference type="Pfam" id="PF00326"/>
    </source>
</evidence>
<keyword evidence="3" id="KW-0732">Signal</keyword>
<dbReference type="PANTHER" id="PTHR11731">
    <property type="entry name" value="PROTEASE FAMILY S9B,C DIPEPTIDYL-PEPTIDASE IV-RELATED"/>
    <property type="match status" value="1"/>
</dbReference>
<dbReference type="Gene3D" id="3.40.50.1820">
    <property type="entry name" value="alpha/beta hydrolase"/>
    <property type="match status" value="1"/>
</dbReference>
<dbReference type="PANTHER" id="PTHR11731:SF193">
    <property type="entry name" value="DIPEPTIDYL PEPTIDASE 9"/>
    <property type="match status" value="1"/>
</dbReference>
<accession>A0ABX0HZZ5</accession>
<evidence type="ECO:0000313" key="6">
    <source>
        <dbReference type="EMBL" id="NHM00519.1"/>
    </source>
</evidence>
<dbReference type="InterPro" id="IPR001375">
    <property type="entry name" value="Peptidase_S9_cat"/>
</dbReference>
<dbReference type="InterPro" id="IPR029058">
    <property type="entry name" value="AB_hydrolase_fold"/>
</dbReference>
<sequence length="723" mass="82676">MKKRILVAVLLLTTSISVVAQEKLTLEEIWSGAFRTKGMNELNAMKNSNQYTILNTDRAARTQQIDLYDYATLTKTATLIDTKDFKVLESIDSYTFDHAEKKILIATNSSQIFRRSFTANYFVFDIASKKLSKFTEKAIQEPTFSPDGTKVAYAFENNLYVFDFLTNKETQITTDGKKNFVINGITDWVYEEEFAFVRAFDWNANSTKIGYIRFDETHVPEFSMDMYLKGDYPTQTVFKYPKAGEKNAEVSLHIYEVTSSKTQKIDLSTYSDFYIARLKWTNDANVLSAQVLNRHQDNLDLLFIDGNSGAKKVVLNEKDKAYVDVTDNLTFLKDNSFIWTSEKDGFNHIYHYDKSGKLKNQITKGKWEVTAYYGFDEKNKTIYYQSVENGSINRDVYSISIDGKSKKRLSVKTGTNNATFSPNFQYFINTYSSATSAPYYSLNDSKTSKEIKKIQSNEAVEEKLAKYNVSPKEFSTITTEKGHVLNTWMIKPKDFDPTKKYPVFMFQYSGPGSQQVANTWNGINDYWFMMLAQKGYIVACVDGRGTGFKGAEFKKCTQKELGKYEVEDQIDAAKVFGKYTYVDKSRIGIFGWSYGGFMASNCIFQGADVFKSAIAVAPVTSWRYYDSIYTERYMQTPKENASGYDNNSPITHVNKLKGNFLLVHGTADDNVHVQNTMKMVEALVQANKQFDWAIYPDKNHGISGGKTRLQLYTKMTNFILEKL</sequence>
<dbReference type="Pfam" id="PF00930">
    <property type="entry name" value="DPPIV_N"/>
    <property type="match status" value="1"/>
</dbReference>
<dbReference type="PROSITE" id="PS00708">
    <property type="entry name" value="PRO_ENDOPEP_SER"/>
    <property type="match status" value="1"/>
</dbReference>
<dbReference type="InterPro" id="IPR050278">
    <property type="entry name" value="Serine_Prot_S9B/DPPIV"/>
</dbReference>
<comment type="caution">
    <text evidence="6">The sequence shown here is derived from an EMBL/GenBank/DDBJ whole genome shotgun (WGS) entry which is preliminary data.</text>
</comment>
<dbReference type="SUPFAM" id="SSF53474">
    <property type="entry name" value="alpha/beta-Hydrolases"/>
    <property type="match status" value="1"/>
</dbReference>
<feature type="domain" description="Dipeptidylpeptidase IV N-terminal" evidence="5">
    <location>
        <begin position="100"/>
        <end position="436"/>
    </location>
</feature>
<organism evidence="6 7">
    <name type="scientific">Flavobacterium difficile</name>
    <dbReference type="NCBI Taxonomy" id="2709659"/>
    <lineage>
        <taxon>Bacteria</taxon>
        <taxon>Pseudomonadati</taxon>
        <taxon>Bacteroidota</taxon>
        <taxon>Flavobacteriia</taxon>
        <taxon>Flavobacteriales</taxon>
        <taxon>Flavobacteriaceae</taxon>
        <taxon>Flavobacterium</taxon>
    </lineage>
</organism>
<keyword evidence="2" id="KW-0378">Hydrolase</keyword>
<keyword evidence="7" id="KW-1185">Reference proteome</keyword>
<evidence type="ECO:0000259" key="5">
    <source>
        <dbReference type="Pfam" id="PF00930"/>
    </source>
</evidence>
<dbReference type="InterPro" id="IPR002471">
    <property type="entry name" value="Pept_S9_AS"/>
</dbReference>
<name>A0ABX0HZZ5_9FLAO</name>
<proteinExistence type="predicted"/>
<dbReference type="EMBL" id="JAAJBT010000001">
    <property type="protein sequence ID" value="NHM00519.1"/>
    <property type="molecule type" value="Genomic_DNA"/>
</dbReference>
<dbReference type="InterPro" id="IPR002469">
    <property type="entry name" value="Peptidase_S9B_N"/>
</dbReference>
<evidence type="ECO:0000256" key="1">
    <source>
        <dbReference type="ARBA" id="ARBA00022670"/>
    </source>
</evidence>
<protein>
    <submittedName>
        <fullName evidence="6">S9 family peptidase</fullName>
    </submittedName>
</protein>